<feature type="domain" description="PTS EIIA type-2" evidence="1">
    <location>
        <begin position="4"/>
        <end position="151"/>
    </location>
</feature>
<reference evidence="2 3" key="1">
    <citation type="submission" date="2017-10" db="EMBL/GenBank/DDBJ databases">
        <title>FDA dAtabase for Regulatory Grade micrObial Sequences (FDA-ARGOS): Supporting development and validation of Infectious Disease Dx tests.</title>
        <authorList>
            <person name="Campos J."/>
            <person name="Goldberg B."/>
            <person name="Tallon L.J."/>
            <person name="Sadzewicz L."/>
            <person name="Sengamalay N."/>
            <person name="Ott S."/>
            <person name="Godinez A."/>
            <person name="Nagaraj S."/>
            <person name="Vyas G."/>
            <person name="Aluvathingal J."/>
            <person name="Nadendla S."/>
            <person name="Geyer C."/>
            <person name="Nandy P."/>
            <person name="Hobson J."/>
            <person name="Sichtig H."/>
        </authorList>
    </citation>
    <scope>NUCLEOTIDE SEQUENCE [LARGE SCALE GENOMIC DNA]</scope>
    <source>
        <strain evidence="2 3">FDAARGOS_185</strain>
    </source>
</reference>
<dbReference type="EMBL" id="PDXQ01000002">
    <property type="protein sequence ID" value="TRZ28949.1"/>
    <property type="molecule type" value="Genomic_DNA"/>
</dbReference>
<name>A0A8B5VYK3_ENTAV</name>
<evidence type="ECO:0000313" key="2">
    <source>
        <dbReference type="EMBL" id="TRZ28949.1"/>
    </source>
</evidence>
<organism evidence="2 3">
    <name type="scientific">Enterococcus avium</name>
    <name type="common">Streptococcus avium</name>
    <dbReference type="NCBI Taxonomy" id="33945"/>
    <lineage>
        <taxon>Bacteria</taxon>
        <taxon>Bacillati</taxon>
        <taxon>Bacillota</taxon>
        <taxon>Bacilli</taxon>
        <taxon>Lactobacillales</taxon>
        <taxon>Enterococcaceae</taxon>
        <taxon>Enterococcus</taxon>
    </lineage>
</organism>
<dbReference type="Pfam" id="PF00359">
    <property type="entry name" value="PTS_EIIA_2"/>
    <property type="match status" value="1"/>
</dbReference>
<dbReference type="PANTHER" id="PTHR47738:SF3">
    <property type="entry name" value="PHOSPHOTRANSFERASE SYSTEM MANNITOL_FRUCTOSE-SPECIFIC IIA DOMAIN CONTAINING PROTEIN"/>
    <property type="match status" value="1"/>
</dbReference>
<comment type="caution">
    <text evidence="2">The sequence shown here is derived from an EMBL/GenBank/DDBJ whole genome shotgun (WGS) entry which is preliminary data.</text>
</comment>
<protein>
    <submittedName>
        <fullName evidence="2">PTS sugar transporter</fullName>
    </submittedName>
</protein>
<dbReference type="InterPro" id="IPR051541">
    <property type="entry name" value="PTS_SugarTrans_NitroReg"/>
</dbReference>
<dbReference type="Proteomes" id="UP000316316">
    <property type="component" value="Unassembled WGS sequence"/>
</dbReference>
<sequence length="154" mass="17374">MGKTLFFEELIFLDEQFKTSDELFASICPKLLAGGWVKESFQEAVIAREKVFSTGLQTEPVAVAIPHTDAEHVKKSFIAFIRLRNEVVFEHMGIPGQEVLAKFVFILGIAEQKKQVVILSNMIATFADLELMDSLLEMMNKKDIQLRLNAQING</sequence>
<keyword evidence="2" id="KW-0813">Transport</keyword>
<dbReference type="CDD" id="cd00211">
    <property type="entry name" value="PTS_IIA_fru"/>
    <property type="match status" value="1"/>
</dbReference>
<evidence type="ECO:0000313" key="3">
    <source>
        <dbReference type="Proteomes" id="UP000316316"/>
    </source>
</evidence>
<dbReference type="AlphaFoldDB" id="A0A8B5VYK3"/>
<dbReference type="SUPFAM" id="SSF55804">
    <property type="entry name" value="Phoshotransferase/anion transport protein"/>
    <property type="match status" value="1"/>
</dbReference>
<dbReference type="InterPro" id="IPR016152">
    <property type="entry name" value="PTrfase/Anion_transptr"/>
</dbReference>
<dbReference type="PANTHER" id="PTHR47738">
    <property type="entry name" value="PTS SYSTEM FRUCTOSE-LIKE EIIA COMPONENT-RELATED"/>
    <property type="match status" value="1"/>
</dbReference>
<proteinExistence type="predicted"/>
<dbReference type="PROSITE" id="PS51094">
    <property type="entry name" value="PTS_EIIA_TYPE_2"/>
    <property type="match status" value="1"/>
</dbReference>
<dbReference type="Gene3D" id="3.40.930.10">
    <property type="entry name" value="Mannitol-specific EII, Chain A"/>
    <property type="match status" value="1"/>
</dbReference>
<dbReference type="InterPro" id="IPR002178">
    <property type="entry name" value="PTS_EIIA_type-2_dom"/>
</dbReference>
<dbReference type="RefSeq" id="WP_144325793.1">
    <property type="nucleotide sequence ID" value="NZ_CAXOGR010000014.1"/>
</dbReference>
<keyword evidence="2" id="KW-0762">Sugar transport</keyword>
<accession>A0A8B5VYK3</accession>
<evidence type="ECO:0000259" key="1">
    <source>
        <dbReference type="PROSITE" id="PS51094"/>
    </source>
</evidence>
<gene>
    <name evidence="2" type="ORF">AUF17_19825</name>
</gene>